<dbReference type="Proteomes" id="UP000051859">
    <property type="component" value="Unassembled WGS sequence"/>
</dbReference>
<dbReference type="GO" id="GO:0003955">
    <property type="term" value="F:NAD(P)H dehydrogenase (quinone) activity"/>
    <property type="evidence" value="ECO:0007669"/>
    <property type="project" value="TreeGrafter"/>
</dbReference>
<dbReference type="Gene3D" id="3.40.50.360">
    <property type="match status" value="1"/>
</dbReference>
<comment type="caution">
    <text evidence="4">The sequence shown here is derived from an EMBL/GenBank/DDBJ whole genome shotgun (WGS) entry which is preliminary data.</text>
</comment>
<evidence type="ECO:0000256" key="2">
    <source>
        <dbReference type="SAM" id="Coils"/>
    </source>
</evidence>
<dbReference type="PANTHER" id="PTHR47307:SF1">
    <property type="entry name" value="GLUTATHIONE-REGULATED POTASSIUM-EFFLUX SYSTEM ANCILLARY PROTEIN KEFG"/>
    <property type="match status" value="1"/>
</dbReference>
<keyword evidence="5" id="KW-1185">Reference proteome</keyword>
<gene>
    <name evidence="4" type="ORF">IV81_GL000247</name>
</gene>
<dbReference type="Pfam" id="PF02525">
    <property type="entry name" value="Flavodoxin_2"/>
    <property type="match status" value="1"/>
</dbReference>
<protein>
    <submittedName>
        <fullName evidence="4">NADPH-quinone reductase</fullName>
    </submittedName>
</protein>
<dbReference type="PANTHER" id="PTHR47307">
    <property type="entry name" value="GLUTATHIONE-REGULATED POTASSIUM-EFFLUX SYSTEM ANCILLARY PROTEIN KEFG"/>
    <property type="match status" value="1"/>
</dbReference>
<dbReference type="PATRIC" id="fig|331679.3.peg.252"/>
<accession>A0A0R2L5H3</accession>
<feature type="domain" description="Flavodoxin-like fold" evidence="3">
    <location>
        <begin position="2"/>
        <end position="153"/>
    </location>
</feature>
<dbReference type="AlphaFoldDB" id="A0A0R2L5H3"/>
<dbReference type="InterPro" id="IPR046980">
    <property type="entry name" value="KefG/KefF"/>
</dbReference>
<name>A0A0R2L5H3_9LACO</name>
<keyword evidence="1" id="KW-0560">Oxidoreductase</keyword>
<dbReference type="InterPro" id="IPR029039">
    <property type="entry name" value="Flavoprotein-like_sf"/>
</dbReference>
<dbReference type="InterPro" id="IPR003680">
    <property type="entry name" value="Flavodoxin_fold"/>
</dbReference>
<dbReference type="GO" id="GO:0009055">
    <property type="term" value="F:electron transfer activity"/>
    <property type="evidence" value="ECO:0007669"/>
    <property type="project" value="TreeGrafter"/>
</dbReference>
<dbReference type="EMBL" id="JQBX01000010">
    <property type="protein sequence ID" value="KRN93844.1"/>
    <property type="molecule type" value="Genomic_DNA"/>
</dbReference>
<organism evidence="4 5">
    <name type="scientific">Pediococcus stilesii</name>
    <dbReference type="NCBI Taxonomy" id="331679"/>
    <lineage>
        <taxon>Bacteria</taxon>
        <taxon>Bacillati</taxon>
        <taxon>Bacillota</taxon>
        <taxon>Bacilli</taxon>
        <taxon>Lactobacillales</taxon>
        <taxon>Lactobacillaceae</taxon>
        <taxon>Pediococcus</taxon>
    </lineage>
</organism>
<reference evidence="4 5" key="1">
    <citation type="journal article" date="2015" name="Genome Announc.">
        <title>Expanding the biotechnology potential of lactobacilli through comparative genomics of 213 strains and associated genera.</title>
        <authorList>
            <person name="Sun Z."/>
            <person name="Harris H.M."/>
            <person name="McCann A."/>
            <person name="Guo C."/>
            <person name="Argimon S."/>
            <person name="Zhang W."/>
            <person name="Yang X."/>
            <person name="Jeffery I.B."/>
            <person name="Cooney J.C."/>
            <person name="Kagawa T.F."/>
            <person name="Liu W."/>
            <person name="Song Y."/>
            <person name="Salvetti E."/>
            <person name="Wrobel A."/>
            <person name="Rasinkangas P."/>
            <person name="Parkhill J."/>
            <person name="Rea M.C."/>
            <person name="O'Sullivan O."/>
            <person name="Ritari J."/>
            <person name="Douillard F.P."/>
            <person name="Paul Ross R."/>
            <person name="Yang R."/>
            <person name="Briner A.E."/>
            <person name="Felis G.E."/>
            <person name="de Vos W.M."/>
            <person name="Barrangou R."/>
            <person name="Klaenhammer T.R."/>
            <person name="Caufield P.W."/>
            <person name="Cui Y."/>
            <person name="Zhang H."/>
            <person name="O'Toole P.W."/>
        </authorList>
    </citation>
    <scope>NUCLEOTIDE SEQUENCE [LARGE SCALE GENOMIC DNA]</scope>
    <source>
        <strain evidence="4 5">DSM 18001</strain>
    </source>
</reference>
<evidence type="ECO:0000256" key="1">
    <source>
        <dbReference type="ARBA" id="ARBA00023002"/>
    </source>
</evidence>
<dbReference type="STRING" id="331679.IV81_GL000247"/>
<dbReference type="SUPFAM" id="SSF52218">
    <property type="entry name" value="Flavoproteins"/>
    <property type="match status" value="1"/>
</dbReference>
<feature type="coiled-coil region" evidence="2">
    <location>
        <begin position="193"/>
        <end position="220"/>
    </location>
</feature>
<evidence type="ECO:0000259" key="3">
    <source>
        <dbReference type="Pfam" id="PF02525"/>
    </source>
</evidence>
<proteinExistence type="predicted"/>
<evidence type="ECO:0000313" key="5">
    <source>
        <dbReference type="Proteomes" id="UP000051859"/>
    </source>
</evidence>
<dbReference type="GO" id="GO:0010181">
    <property type="term" value="F:FMN binding"/>
    <property type="evidence" value="ECO:0007669"/>
    <property type="project" value="TreeGrafter"/>
</dbReference>
<evidence type="ECO:0000313" key="4">
    <source>
        <dbReference type="EMBL" id="KRN93844.1"/>
    </source>
</evidence>
<sequence length="223" mass="26400">MIVAHPQLENSDVQPFFREAIANFSNVTWHPITNSFDVLEEQKLLISHERIIFEFPLYWYSAPAVLKHWLDDVFTMKFTTGNRYALAGKELGIVVSTGDKERSFRAGEEEQFTISELMRPYQALAGKVRMHYLPVLAVHQFLYLTPDDQQRLMIRYQQYLTNPKFEHFSERSEWFQQQLQERIRANATMAPELEQILNVIQNNQDELDDLQWNLTELKKEEDS</sequence>
<keyword evidence="2" id="KW-0175">Coiled coil</keyword>